<comment type="function">
    <text evidence="2">An aminoacyl-tRNA editing enzyme that deacylates mischarged D-aminoacyl-tRNAs. Also deacylates mischarged glycyl-tRNA(Ala), protecting cells against glycine mischarging by AlaRS. Acts via tRNA-based rather than protein-based catalysis; rejects L-amino acids rather than detecting D-amino acids in the active site. By recycling D-aminoacyl-tRNA to D-amino acids and free tRNA molecules, this enzyme counteracts the toxicity associated with the formation of D-aminoacyl-tRNA entities in vivo and helps enforce protein L-homochirality.</text>
</comment>
<dbReference type="HAMAP" id="MF_00518">
    <property type="entry name" value="Deacylase_Dtd"/>
    <property type="match status" value="1"/>
</dbReference>
<keyword evidence="2" id="KW-0694">RNA-binding</keyword>
<evidence type="ECO:0000313" key="3">
    <source>
        <dbReference type="EMBL" id="HGK24141.1"/>
    </source>
</evidence>
<dbReference type="RefSeq" id="WP_149122787.1">
    <property type="nucleotide sequence ID" value="NZ_VTFL01000003.1"/>
</dbReference>
<dbReference type="EMBL" id="DTDV01000019">
    <property type="protein sequence ID" value="HGK24141.1"/>
    <property type="molecule type" value="Genomic_DNA"/>
</dbReference>
<dbReference type="EC" id="3.1.1.96" evidence="2"/>
<evidence type="ECO:0000256" key="1">
    <source>
        <dbReference type="ARBA" id="ARBA00009673"/>
    </source>
</evidence>
<comment type="domain">
    <text evidence="2">A Gly-cisPro motif from one monomer fits into the active site of the other monomer to allow specific chiral rejection of L-amino acids.</text>
</comment>
<dbReference type="CDD" id="cd00563">
    <property type="entry name" value="Dtyr_deacylase"/>
    <property type="match status" value="1"/>
</dbReference>
<keyword evidence="2" id="KW-0963">Cytoplasm</keyword>
<accession>A0A7C2GV83</accession>
<proteinExistence type="inferred from homology"/>
<keyword evidence="2 3" id="KW-0378">Hydrolase</keyword>
<protein>
    <recommendedName>
        <fullName evidence="2">D-aminoacyl-tRNA deacylase</fullName>
        <shortName evidence="2">DTD</shortName>
        <ecNumber evidence="2">3.1.1.96</ecNumber>
    </recommendedName>
    <alternativeName>
        <fullName evidence="2">Gly-tRNA(Ala) deacylase</fullName>
        <ecNumber evidence="2">3.1.1.-</ecNumber>
    </alternativeName>
</protein>
<dbReference type="InterPro" id="IPR003732">
    <property type="entry name" value="Daa-tRNA_deacyls_DTD"/>
</dbReference>
<dbReference type="SUPFAM" id="SSF69500">
    <property type="entry name" value="DTD-like"/>
    <property type="match status" value="1"/>
</dbReference>
<dbReference type="PANTHER" id="PTHR10472:SF5">
    <property type="entry name" value="D-AMINOACYL-TRNA DEACYLASE 1"/>
    <property type="match status" value="1"/>
</dbReference>
<sequence length="156" mass="17734">MKAVIQRVKRASVKVNGELISQISEGLLILLGIGKNDEEEDIKILADKIVDLRIFSDENGKMNLNINDINGSALVVSQFTLFADCRRGKRPDFTNAADKERALDYYKKFVEYLKSKIGDVKEGVFQAYMEVELINDGPVTIILDTEELKKPRRRKE</sequence>
<comment type="similarity">
    <text evidence="1 2">Belongs to the DTD family.</text>
</comment>
<dbReference type="EC" id="3.1.1.-" evidence="2"/>
<gene>
    <name evidence="2" type="primary">dtd</name>
    <name evidence="3" type="ORF">ENU78_06900</name>
</gene>
<dbReference type="GO" id="GO:0051500">
    <property type="term" value="F:D-tyrosyl-tRNA(Tyr) deacylase activity"/>
    <property type="evidence" value="ECO:0007669"/>
    <property type="project" value="TreeGrafter"/>
</dbReference>
<feature type="short sequence motif" description="Gly-cisPro motif, important for rejection of L-amino acids" evidence="2">
    <location>
        <begin position="137"/>
        <end position="138"/>
    </location>
</feature>
<dbReference type="GO" id="GO:0000049">
    <property type="term" value="F:tRNA binding"/>
    <property type="evidence" value="ECO:0007669"/>
    <property type="project" value="UniProtKB-UniRule"/>
</dbReference>
<comment type="catalytic activity">
    <reaction evidence="2">
        <text>a D-aminoacyl-tRNA + H2O = a tRNA + a D-alpha-amino acid + H(+)</text>
        <dbReference type="Rhea" id="RHEA:13953"/>
        <dbReference type="Rhea" id="RHEA-COMP:10123"/>
        <dbReference type="Rhea" id="RHEA-COMP:10124"/>
        <dbReference type="ChEBI" id="CHEBI:15377"/>
        <dbReference type="ChEBI" id="CHEBI:15378"/>
        <dbReference type="ChEBI" id="CHEBI:59871"/>
        <dbReference type="ChEBI" id="CHEBI:78442"/>
        <dbReference type="ChEBI" id="CHEBI:79333"/>
        <dbReference type="EC" id="3.1.1.96"/>
    </reaction>
</comment>
<dbReference type="GO" id="GO:0019478">
    <property type="term" value="P:D-amino acid catabolic process"/>
    <property type="evidence" value="ECO:0007669"/>
    <property type="project" value="UniProtKB-UniRule"/>
</dbReference>
<dbReference type="PANTHER" id="PTHR10472">
    <property type="entry name" value="D-TYROSYL-TRNA TYR DEACYLASE"/>
    <property type="match status" value="1"/>
</dbReference>
<dbReference type="GO" id="GO:0106026">
    <property type="term" value="F:Gly-tRNA(Ala) deacylase activity"/>
    <property type="evidence" value="ECO:0007669"/>
    <property type="project" value="UniProtKB-UniRule"/>
</dbReference>
<dbReference type="GO" id="GO:0005737">
    <property type="term" value="C:cytoplasm"/>
    <property type="evidence" value="ECO:0007669"/>
    <property type="project" value="UniProtKB-SubCell"/>
</dbReference>
<dbReference type="Pfam" id="PF02580">
    <property type="entry name" value="Tyr_Deacylase"/>
    <property type="match status" value="1"/>
</dbReference>
<evidence type="ECO:0000256" key="2">
    <source>
        <dbReference type="HAMAP-Rule" id="MF_00518"/>
    </source>
</evidence>
<comment type="caution">
    <text evidence="3">The sequence shown here is derived from an EMBL/GenBank/DDBJ whole genome shotgun (WGS) entry which is preliminary data.</text>
</comment>
<reference evidence="3" key="1">
    <citation type="journal article" date="2020" name="mSystems">
        <title>Genome- and Community-Level Interaction Insights into Carbon Utilization and Element Cycling Functions of Hydrothermarchaeota in Hydrothermal Sediment.</title>
        <authorList>
            <person name="Zhou Z."/>
            <person name="Liu Y."/>
            <person name="Xu W."/>
            <person name="Pan J."/>
            <person name="Luo Z.H."/>
            <person name="Li M."/>
        </authorList>
    </citation>
    <scope>NUCLEOTIDE SEQUENCE [LARGE SCALE GENOMIC DNA]</scope>
    <source>
        <strain evidence="3">SpSt-70</strain>
    </source>
</reference>
<dbReference type="GO" id="GO:0043908">
    <property type="term" value="F:Ser(Gly)-tRNA(Ala) hydrolase activity"/>
    <property type="evidence" value="ECO:0007669"/>
    <property type="project" value="UniProtKB-UniRule"/>
</dbReference>
<name>A0A7C2GV83_DICTH</name>
<comment type="subcellular location">
    <subcellularLocation>
        <location evidence="2">Cytoplasm</location>
    </subcellularLocation>
</comment>
<dbReference type="AlphaFoldDB" id="A0A7C2GV83"/>
<comment type="catalytic activity">
    <reaction evidence="2">
        <text>glycyl-tRNA(Ala) + H2O = tRNA(Ala) + glycine + H(+)</text>
        <dbReference type="Rhea" id="RHEA:53744"/>
        <dbReference type="Rhea" id="RHEA-COMP:9657"/>
        <dbReference type="Rhea" id="RHEA-COMP:13640"/>
        <dbReference type="ChEBI" id="CHEBI:15377"/>
        <dbReference type="ChEBI" id="CHEBI:15378"/>
        <dbReference type="ChEBI" id="CHEBI:57305"/>
        <dbReference type="ChEBI" id="CHEBI:78442"/>
        <dbReference type="ChEBI" id="CHEBI:78522"/>
    </reaction>
</comment>
<dbReference type="FunFam" id="3.50.80.10:FF:000001">
    <property type="entry name" value="D-aminoacyl-tRNA deacylase"/>
    <property type="match status" value="1"/>
</dbReference>
<dbReference type="InterPro" id="IPR023509">
    <property type="entry name" value="DTD-like_sf"/>
</dbReference>
<comment type="subunit">
    <text evidence="2">Homodimer.</text>
</comment>
<organism evidence="3">
    <name type="scientific">Dictyoglomus thermophilum</name>
    <dbReference type="NCBI Taxonomy" id="14"/>
    <lineage>
        <taxon>Bacteria</taxon>
        <taxon>Pseudomonadati</taxon>
        <taxon>Dictyoglomota</taxon>
        <taxon>Dictyoglomia</taxon>
        <taxon>Dictyoglomales</taxon>
        <taxon>Dictyoglomaceae</taxon>
        <taxon>Dictyoglomus</taxon>
    </lineage>
</organism>
<dbReference type="Gene3D" id="3.50.80.10">
    <property type="entry name" value="D-tyrosyl-tRNA(Tyr) deacylase"/>
    <property type="match status" value="1"/>
</dbReference>
<keyword evidence="2" id="KW-0820">tRNA-binding</keyword>
<dbReference type="NCBIfam" id="TIGR00256">
    <property type="entry name" value="D-aminoacyl-tRNA deacylase"/>
    <property type="match status" value="1"/>
</dbReference>